<keyword evidence="12 16" id="KW-0238">DNA-binding</keyword>
<keyword evidence="4 16" id="KW-0808">Transferase</keyword>
<dbReference type="InterPro" id="IPR020046">
    <property type="entry name" value="5-3_exonucl_a-hlix_arch_N"/>
</dbReference>
<keyword evidence="11 16" id="KW-0239">DNA-directed DNA polymerase</keyword>
<keyword evidence="8 16" id="KW-0227">DNA damage</keyword>
<dbReference type="EC" id="2.7.7.7" evidence="2 15"/>
<dbReference type="SUPFAM" id="SSF88723">
    <property type="entry name" value="PIN domain-like"/>
    <property type="match status" value="1"/>
</dbReference>
<evidence type="ECO:0000256" key="10">
    <source>
        <dbReference type="ARBA" id="ARBA00022839"/>
    </source>
</evidence>
<dbReference type="Gene3D" id="3.40.50.1010">
    <property type="entry name" value="5'-nuclease"/>
    <property type="match status" value="1"/>
</dbReference>
<comment type="function">
    <text evidence="16">In addition to polymerase activity, this DNA polymerase exhibits 3'-5' and 5'-3' exonuclease activity.</text>
</comment>
<dbReference type="CDD" id="cd06139">
    <property type="entry name" value="DNA_polA_I_Ecoli_like_exo"/>
    <property type="match status" value="1"/>
</dbReference>
<evidence type="ECO:0000256" key="14">
    <source>
        <dbReference type="ARBA" id="ARBA00049244"/>
    </source>
</evidence>
<evidence type="ECO:0000313" key="20">
    <source>
        <dbReference type="EMBL" id="CAF22947.1"/>
    </source>
</evidence>
<dbReference type="Gene3D" id="1.20.1060.10">
    <property type="entry name" value="Taq DNA Polymerase, Chain T, domain 4"/>
    <property type="match status" value="1"/>
</dbReference>
<evidence type="ECO:0000313" key="21">
    <source>
        <dbReference type="Proteomes" id="UP000000529"/>
    </source>
</evidence>
<keyword evidence="21" id="KW-1185">Reference proteome</keyword>
<dbReference type="eggNOG" id="COG0258">
    <property type="taxonomic scope" value="Bacteria"/>
</dbReference>
<dbReference type="InterPro" id="IPR002562">
    <property type="entry name" value="3'-5'_exonuclease_dom"/>
</dbReference>
<dbReference type="FunFam" id="1.10.150.20:FF:000003">
    <property type="entry name" value="DNA polymerase I"/>
    <property type="match status" value="1"/>
</dbReference>
<dbReference type="PANTHER" id="PTHR10133">
    <property type="entry name" value="DNA POLYMERASE I"/>
    <property type="match status" value="1"/>
</dbReference>
<evidence type="ECO:0000256" key="7">
    <source>
        <dbReference type="ARBA" id="ARBA00022722"/>
    </source>
</evidence>
<evidence type="ECO:0000256" key="2">
    <source>
        <dbReference type="ARBA" id="ARBA00012417"/>
    </source>
</evidence>
<dbReference type="InterPro" id="IPR029060">
    <property type="entry name" value="PIN-like_dom_sf"/>
</dbReference>
<accession>Q6MEQ2</accession>
<dbReference type="FunFam" id="1.20.1060.10:FF:000001">
    <property type="entry name" value="DNA polymerase I"/>
    <property type="match status" value="1"/>
</dbReference>
<dbReference type="GO" id="GO:0008408">
    <property type="term" value="F:3'-5' exonuclease activity"/>
    <property type="evidence" value="ECO:0007669"/>
    <property type="project" value="UniProtKB-UniRule"/>
</dbReference>
<dbReference type="GO" id="GO:0006302">
    <property type="term" value="P:double-strand break repair"/>
    <property type="evidence" value="ECO:0007669"/>
    <property type="project" value="TreeGrafter"/>
</dbReference>
<dbReference type="eggNOG" id="COG0749">
    <property type="taxonomic scope" value="Bacteria"/>
</dbReference>
<keyword evidence="7" id="KW-0540">Nuclease</keyword>
<dbReference type="GO" id="GO:0003887">
    <property type="term" value="F:DNA-directed DNA polymerase activity"/>
    <property type="evidence" value="ECO:0007669"/>
    <property type="project" value="UniProtKB-UniRule"/>
</dbReference>
<protein>
    <recommendedName>
        <fullName evidence="3 15">DNA polymerase I</fullName>
        <ecNumber evidence="2 15">2.7.7.7</ecNumber>
    </recommendedName>
</protein>
<keyword evidence="10 16" id="KW-0269">Exonuclease</keyword>
<dbReference type="CDD" id="cd09898">
    <property type="entry name" value="H3TH_53EXO"/>
    <property type="match status" value="1"/>
</dbReference>
<keyword evidence="6 16" id="KW-0235">DNA replication</keyword>
<gene>
    <name evidence="16" type="primary">polA</name>
    <name evidence="20" type="ORF">PC_RS01080</name>
</gene>
<evidence type="ECO:0000256" key="13">
    <source>
        <dbReference type="ARBA" id="ARBA00023204"/>
    </source>
</evidence>
<dbReference type="RefSeq" id="WP_011174773.1">
    <property type="nucleotide sequence ID" value="NC_005861.2"/>
</dbReference>
<dbReference type="HOGENOM" id="CLU_004675_0_0_0"/>
<dbReference type="Pfam" id="PF02739">
    <property type="entry name" value="5_3_exonuc_N"/>
    <property type="match status" value="1"/>
</dbReference>
<evidence type="ECO:0000256" key="12">
    <source>
        <dbReference type="ARBA" id="ARBA00023125"/>
    </source>
</evidence>
<feature type="domain" description="3'-5' exonuclease" evidence="17">
    <location>
        <begin position="302"/>
        <end position="482"/>
    </location>
</feature>
<dbReference type="PRINTS" id="PR00868">
    <property type="entry name" value="DNAPOLI"/>
</dbReference>
<dbReference type="CDD" id="cd08637">
    <property type="entry name" value="DNA_pol_A_pol_I_C"/>
    <property type="match status" value="1"/>
</dbReference>
<evidence type="ECO:0000256" key="4">
    <source>
        <dbReference type="ARBA" id="ARBA00022679"/>
    </source>
</evidence>
<evidence type="ECO:0000256" key="11">
    <source>
        <dbReference type="ARBA" id="ARBA00022932"/>
    </source>
</evidence>
<evidence type="ECO:0000256" key="1">
    <source>
        <dbReference type="ARBA" id="ARBA00007705"/>
    </source>
</evidence>
<evidence type="ECO:0000259" key="19">
    <source>
        <dbReference type="SMART" id="SM00482"/>
    </source>
</evidence>
<feature type="domain" description="5'-3' exonuclease" evidence="18">
    <location>
        <begin position="2"/>
        <end position="259"/>
    </location>
</feature>
<evidence type="ECO:0000256" key="8">
    <source>
        <dbReference type="ARBA" id="ARBA00022763"/>
    </source>
</evidence>
<evidence type="ECO:0000256" key="5">
    <source>
        <dbReference type="ARBA" id="ARBA00022695"/>
    </source>
</evidence>
<evidence type="ECO:0000259" key="18">
    <source>
        <dbReference type="SMART" id="SM00475"/>
    </source>
</evidence>
<dbReference type="InterPro" id="IPR012337">
    <property type="entry name" value="RNaseH-like_sf"/>
</dbReference>
<keyword evidence="13 16" id="KW-0234">DNA repair</keyword>
<dbReference type="InterPro" id="IPR018320">
    <property type="entry name" value="DNA_polymerase_1"/>
</dbReference>
<dbReference type="OrthoDB" id="9806424at2"/>
<dbReference type="InterPro" id="IPR020045">
    <property type="entry name" value="DNA_polI_H3TH"/>
</dbReference>
<evidence type="ECO:0000256" key="3">
    <source>
        <dbReference type="ARBA" id="ARBA00020311"/>
    </source>
</evidence>
<dbReference type="Gene3D" id="3.30.420.10">
    <property type="entry name" value="Ribonuclease H-like superfamily/Ribonuclease H"/>
    <property type="match status" value="1"/>
</dbReference>
<evidence type="ECO:0000256" key="16">
    <source>
        <dbReference type="RuleBase" id="RU004460"/>
    </source>
</evidence>
<dbReference type="PANTHER" id="PTHR10133:SF27">
    <property type="entry name" value="DNA POLYMERASE NU"/>
    <property type="match status" value="1"/>
</dbReference>
<dbReference type="InterPro" id="IPR002298">
    <property type="entry name" value="DNA_polymerase_A"/>
</dbReference>
<evidence type="ECO:0000256" key="15">
    <source>
        <dbReference type="NCBIfam" id="TIGR00593"/>
    </source>
</evidence>
<feature type="domain" description="DNA-directed DNA polymerase family A palm" evidence="19">
    <location>
        <begin position="649"/>
        <end position="856"/>
    </location>
</feature>
<dbReference type="AlphaFoldDB" id="Q6MEQ2"/>
<dbReference type="SMART" id="SM00279">
    <property type="entry name" value="HhH2"/>
    <property type="match status" value="1"/>
</dbReference>
<organism evidence="20 21">
    <name type="scientific">Protochlamydia amoebophila (strain UWE25)</name>
    <dbReference type="NCBI Taxonomy" id="264201"/>
    <lineage>
        <taxon>Bacteria</taxon>
        <taxon>Pseudomonadati</taxon>
        <taxon>Chlamydiota</taxon>
        <taxon>Chlamydiia</taxon>
        <taxon>Parachlamydiales</taxon>
        <taxon>Parachlamydiaceae</taxon>
        <taxon>Candidatus Protochlamydia</taxon>
    </lineage>
</organism>
<comment type="catalytic activity">
    <reaction evidence="14 16">
        <text>DNA(n) + a 2'-deoxyribonucleoside 5'-triphosphate = DNA(n+1) + diphosphate</text>
        <dbReference type="Rhea" id="RHEA:22508"/>
        <dbReference type="Rhea" id="RHEA-COMP:17339"/>
        <dbReference type="Rhea" id="RHEA-COMP:17340"/>
        <dbReference type="ChEBI" id="CHEBI:33019"/>
        <dbReference type="ChEBI" id="CHEBI:61560"/>
        <dbReference type="ChEBI" id="CHEBI:173112"/>
        <dbReference type="EC" id="2.7.7.7"/>
    </reaction>
</comment>
<dbReference type="STRING" id="264201.pc0223"/>
<dbReference type="SUPFAM" id="SSF47807">
    <property type="entry name" value="5' to 3' exonuclease, C-terminal subdomain"/>
    <property type="match status" value="1"/>
</dbReference>
<dbReference type="Gene3D" id="3.30.70.370">
    <property type="match status" value="1"/>
</dbReference>
<dbReference type="GO" id="GO:0008409">
    <property type="term" value="F:5'-3' exonuclease activity"/>
    <property type="evidence" value="ECO:0007669"/>
    <property type="project" value="UniProtKB-UniRule"/>
</dbReference>
<dbReference type="Gene3D" id="1.10.150.20">
    <property type="entry name" value="5' to 3' exonuclease, C-terminal subdomain"/>
    <property type="match status" value="2"/>
</dbReference>
<keyword evidence="9 16" id="KW-0378">Hydrolase</keyword>
<dbReference type="Pfam" id="PF00476">
    <property type="entry name" value="DNA_pol_A"/>
    <property type="match status" value="1"/>
</dbReference>
<dbReference type="GO" id="GO:0006261">
    <property type="term" value="P:DNA-templated DNA replication"/>
    <property type="evidence" value="ECO:0007669"/>
    <property type="project" value="UniProtKB-UniRule"/>
</dbReference>
<dbReference type="InterPro" id="IPR001098">
    <property type="entry name" value="DNA-dir_DNA_pol_A_palm_dom"/>
</dbReference>
<dbReference type="CDD" id="cd09859">
    <property type="entry name" value="PIN_53EXO"/>
    <property type="match status" value="1"/>
</dbReference>
<evidence type="ECO:0000256" key="6">
    <source>
        <dbReference type="ARBA" id="ARBA00022705"/>
    </source>
</evidence>
<dbReference type="Pfam" id="PF01367">
    <property type="entry name" value="5_3_exonuc"/>
    <property type="match status" value="1"/>
</dbReference>
<comment type="similarity">
    <text evidence="1 16">Belongs to the DNA polymerase type-A family.</text>
</comment>
<dbReference type="NCBIfam" id="NF004397">
    <property type="entry name" value="PRK05755.1"/>
    <property type="match status" value="1"/>
</dbReference>
<dbReference type="NCBIfam" id="TIGR00593">
    <property type="entry name" value="pola"/>
    <property type="match status" value="1"/>
</dbReference>
<dbReference type="InterPro" id="IPR036279">
    <property type="entry name" value="5-3_exonuclease_C_sf"/>
</dbReference>
<dbReference type="InterPro" id="IPR043502">
    <property type="entry name" value="DNA/RNA_pol_sf"/>
</dbReference>
<dbReference type="InterPro" id="IPR002421">
    <property type="entry name" value="5-3_exonuclease"/>
</dbReference>
<dbReference type="SUPFAM" id="SSF53098">
    <property type="entry name" value="Ribonuclease H-like"/>
    <property type="match status" value="1"/>
</dbReference>
<dbReference type="GO" id="GO:0003677">
    <property type="term" value="F:DNA binding"/>
    <property type="evidence" value="ECO:0007669"/>
    <property type="project" value="UniProtKB-UniRule"/>
</dbReference>
<dbReference type="SMART" id="SM00474">
    <property type="entry name" value="35EXOc"/>
    <property type="match status" value="1"/>
</dbReference>
<keyword evidence="5 16" id="KW-0548">Nucleotidyltransferase</keyword>
<dbReference type="EMBL" id="BX908798">
    <property type="protein sequence ID" value="CAF22947.1"/>
    <property type="molecule type" value="Genomic_DNA"/>
</dbReference>
<evidence type="ECO:0000259" key="17">
    <source>
        <dbReference type="SMART" id="SM00474"/>
    </source>
</evidence>
<dbReference type="SUPFAM" id="SSF56672">
    <property type="entry name" value="DNA/RNA polymerases"/>
    <property type="match status" value="1"/>
</dbReference>
<dbReference type="SMART" id="SM00475">
    <property type="entry name" value="53EXOc"/>
    <property type="match status" value="1"/>
</dbReference>
<reference evidence="20 21" key="1">
    <citation type="journal article" date="2004" name="Science">
        <title>Illuminating the evolutionary history of chlamydiae.</title>
        <authorList>
            <person name="Horn M."/>
            <person name="Collingro A."/>
            <person name="Schmitz-Esser S."/>
            <person name="Beier C.L."/>
            <person name="Purkhold U."/>
            <person name="Fartmann B."/>
            <person name="Brandt P."/>
            <person name="Nyakatura G.J."/>
            <person name="Droege M."/>
            <person name="Frishman D."/>
            <person name="Rattei T."/>
            <person name="Mewes H."/>
            <person name="Wagner M."/>
        </authorList>
    </citation>
    <scope>NUCLEOTIDE SEQUENCE [LARGE SCALE GENOMIC DNA]</scope>
    <source>
        <strain evidence="20 21">UWE25</strain>
    </source>
</reference>
<dbReference type="SMART" id="SM00482">
    <property type="entry name" value="POLAc"/>
    <property type="match status" value="1"/>
</dbReference>
<dbReference type="FunFam" id="1.10.150.20:FF:000002">
    <property type="entry name" value="DNA polymerase I"/>
    <property type="match status" value="1"/>
</dbReference>
<dbReference type="Proteomes" id="UP000000529">
    <property type="component" value="Chromosome"/>
</dbReference>
<sequence length="891" mass="101230">MDKLYILDASGYIYRSYFAIRQMTNARGESTNALFGFIRSVLKLIKDFNPTHLVAVFDGPNNSQKRTELYPAYKAHRKEMPKDLLYQILWSQRFCQLMGIPELMVPGVEADDTMGSIAKWAATLNTTAYICTSDKDMCQLVSNQILILNTFKDNLIIDANGVKEQFGVMPAQMIDYLAIIGDASDNIPGLTGFGPKTAADLLEKFGSLDYILEHPLEVSGKKKQDTLISEKEKVLLSKKLVIVDTTVSFPNQEDFFKLTSPAYQSLKEFYAEMNFSSLIRELEAVKSGISFSDLESQNEVVYQLVNDEETLVNLISYLSQQKEICLDTETTDLRPLEAQLVGIGLGVEPKKAWYIPLNGQLNGDFVLSQLKPLLENPSIGFYGHNFKYDYHVLRNHNISVANISFDTILASYLLNSHKRQHSLDHLALELFDKVKIAIQELIGKGKNQLNMKNVALDKICHYCCEDVDYTIRLKNILLSQLEERKLTSLLFDLELPLLSVLAQMERNGIFIDTAYLKHLSQFIGQEIHCLEQNIYALAGEIFNLNSPKQLSQILFHKLGIKPPKKIATGHSTNAEVLEILKHVYPIAEKLLEYRTLEKLRSTYVNSLPLQVNAKTGRIHCNFNQSMAATGRLSCQDPNLQNIPVRTEVGRQIREAFRPEKEDWSYLSADYSQIELRLLAHLSEDPVLIKAFLSNEDIHKYTASLIFDVPLQQVSSEQRYQAKAVNFGLIYGQQAFGLAHELGIDTKTAAAFIQRYFERYGKVKEFLEACKQSARETGKAVTMYGRERLLPEIRSQNAMIRATADRFAVNTPIQGTQADLIKMAMLKINKLLIQEKKKGFMILQIHDELIFEVPNQELESISHLVKNTMENIINLKVPLIVNIHIGKNWKEC</sequence>
<proteinExistence type="inferred from homology"/>
<dbReference type="KEGG" id="pcu:PC_RS01080"/>
<dbReference type="Pfam" id="PF01612">
    <property type="entry name" value="DNA_pol_A_exo1"/>
    <property type="match status" value="1"/>
</dbReference>
<dbReference type="InterPro" id="IPR036397">
    <property type="entry name" value="RNaseH_sf"/>
</dbReference>
<evidence type="ECO:0000256" key="9">
    <source>
        <dbReference type="ARBA" id="ARBA00022801"/>
    </source>
</evidence>
<dbReference type="InterPro" id="IPR008918">
    <property type="entry name" value="HhH2"/>
</dbReference>
<name>Q6MEQ2_PARUW</name>